<sequence>MLKDYSIIKPKTRSFISFNAHSKGLKNKINLNIKFIRKYFLNYNLRQYKNILVLGSSTGYGLSTSLTAYFSLKPFNIINVFFDRKSKGTKTASSGWYNMSHLSSKVNNNRTSVFFLNEDVFLNKTKRKVLKLLGILNIKLDLLVYSIAAPKRLDIRKNSSLSACLKPVIAKYEGKTINLDSGDVVSCILQIADFKEIYSTKYVMGGEDWFLWVNYLTSYGYLNNSFQTFAYSYVGPELTWSIYKYGTIGEAKKDLFLHSRKIFKLLSKSLQCKVFVFLNKAVTTQASAAIPVVPLYLSILYRCTGLLSMNEQCLGQIARVFHKLPLFKKKFGVLRLDEYEIEGNTQLKLFYSWVSISKHSINTLGSFNSYRKSFLKLFGFCFNNIDYTSPININATIVNKLY</sequence>
<dbReference type="Pfam" id="PF12242">
    <property type="entry name" value="Eno-Rase_NADH_b"/>
    <property type="match status" value="1"/>
</dbReference>
<evidence type="ECO:0000256" key="9">
    <source>
        <dbReference type="ARBA" id="ARBA00023160"/>
    </source>
</evidence>
<evidence type="ECO:0000256" key="10">
    <source>
        <dbReference type="ARBA" id="ARBA00048302"/>
    </source>
</evidence>
<feature type="domain" description="Trans-2-enoyl-CoA reductase catalytic" evidence="12">
    <location>
        <begin position="90"/>
        <end position="323"/>
    </location>
</feature>
<keyword evidence="4" id="KW-0444">Lipid biosynthesis</keyword>
<reference evidence="14" key="2">
    <citation type="submission" date="2023-06" db="EMBL/GenBank/DDBJ databases">
        <authorList>
            <person name="Williams T.J."/>
            <person name="Allen M.A."/>
            <person name="Ivanova N."/>
            <person name="Huntemann M."/>
            <person name="Haque S."/>
            <person name="Hancock A.M."/>
            <person name="Brazendale S."/>
            <person name="Cavicchioli R."/>
        </authorList>
    </citation>
    <scope>NUCLEOTIDE SEQUENCE</scope>
    <source>
        <strain evidence="14">MAG_Ga0307966_1000010</strain>
    </source>
</reference>
<name>A0AA51BM81_9BACT</name>
<dbReference type="InterPro" id="IPR024910">
    <property type="entry name" value="Enoyl-CoA_Rdtase_cat_dom"/>
</dbReference>
<evidence type="ECO:0000256" key="5">
    <source>
        <dbReference type="ARBA" id="ARBA00022832"/>
    </source>
</evidence>
<keyword evidence="7" id="KW-0520">NAD</keyword>
<evidence type="ECO:0000259" key="12">
    <source>
        <dbReference type="Pfam" id="PF12241"/>
    </source>
</evidence>
<comment type="pathway">
    <text evidence="1">Lipid metabolism.</text>
</comment>
<evidence type="ECO:0000256" key="8">
    <source>
        <dbReference type="ARBA" id="ARBA00023098"/>
    </source>
</evidence>
<keyword evidence="9" id="KW-0275">Fatty acid biosynthesis</keyword>
<reference evidence="14" key="1">
    <citation type="journal article" date="2021" name="Front. Microbiol.">
        <title>Genome Analysis of a Verrucomicrobial Endosymbiont With a Tiny Genome Discovered in an Antarctic Lake.</title>
        <authorList>
            <person name="Williams T.J."/>
            <person name="Allen M.A."/>
            <person name="Ivanova N."/>
            <person name="Huntemann M."/>
            <person name="Haque S."/>
            <person name="Hancock A.M."/>
            <person name="Brazendale S."/>
            <person name="Cavicchioli R."/>
        </authorList>
    </citation>
    <scope>NUCLEOTIDE SEQUENCE</scope>
    <source>
        <strain evidence="14">MAG_Ga0307966_1000010</strain>
    </source>
</reference>
<dbReference type="GO" id="GO:0050343">
    <property type="term" value="F:trans-2-enoyl-CoA reductase (NADH) activity"/>
    <property type="evidence" value="ECO:0007669"/>
    <property type="project" value="UniProtKB-EC"/>
</dbReference>
<comment type="subunit">
    <text evidence="2">Monomer.</text>
</comment>
<dbReference type="EMBL" id="CP128385">
    <property type="protein sequence ID" value="WMI30474.1"/>
    <property type="molecule type" value="Genomic_DNA"/>
</dbReference>
<keyword evidence="6" id="KW-0560">Oxidoreductase</keyword>
<dbReference type="EC" id="1.3.1.44" evidence="3"/>
<dbReference type="InterPro" id="IPR050048">
    <property type="entry name" value="FabV-like_NADH_b"/>
</dbReference>
<dbReference type="InterPro" id="IPR024906">
    <property type="entry name" value="Eno_Rdtase_FAD-bd_dom"/>
</dbReference>
<dbReference type="GO" id="GO:0004318">
    <property type="term" value="F:enoyl-[acyl-carrier-protein] reductase (NADH) activity"/>
    <property type="evidence" value="ECO:0007669"/>
    <property type="project" value="TreeGrafter"/>
</dbReference>
<organism evidence="14">
    <name type="scientific">Candidatus Organicella extenuata</name>
    <dbReference type="NCBI Taxonomy" id="2841811"/>
    <lineage>
        <taxon>Bacteria</taxon>
        <taxon>Pseudomonadati</taxon>
        <taxon>Verrucomicrobiota</taxon>
        <taxon>Candidatus Organicella</taxon>
    </lineage>
</organism>
<gene>
    <name evidence="14" type="ORF">QTO32_00020</name>
</gene>
<evidence type="ECO:0000259" key="11">
    <source>
        <dbReference type="Pfam" id="PF07055"/>
    </source>
</evidence>
<comment type="catalytic activity">
    <reaction evidence="10">
        <text>a 2,3-saturated acyl-CoA + NAD(+) = a (2E)-enoyl-CoA + NADH + H(+)</text>
        <dbReference type="Rhea" id="RHEA:18177"/>
        <dbReference type="ChEBI" id="CHEBI:15378"/>
        <dbReference type="ChEBI" id="CHEBI:57540"/>
        <dbReference type="ChEBI" id="CHEBI:57945"/>
        <dbReference type="ChEBI" id="CHEBI:58856"/>
        <dbReference type="ChEBI" id="CHEBI:65111"/>
        <dbReference type="EC" id="1.3.1.44"/>
    </reaction>
</comment>
<proteinExistence type="predicted"/>
<feature type="domain" description="Trans-2-enoyl-CoA reductase-like NAD(P)H binding" evidence="13">
    <location>
        <begin position="7"/>
        <end position="87"/>
    </location>
</feature>
<dbReference type="Pfam" id="PF12241">
    <property type="entry name" value="Enoyl_reductase"/>
    <property type="match status" value="1"/>
</dbReference>
<evidence type="ECO:0000259" key="13">
    <source>
        <dbReference type="Pfam" id="PF12242"/>
    </source>
</evidence>
<keyword evidence="8" id="KW-0443">Lipid metabolism</keyword>
<protein>
    <recommendedName>
        <fullName evidence="3">trans-2-enoyl-CoA reductase (NAD(+))</fullName>
        <ecNumber evidence="3">1.3.1.44</ecNumber>
    </recommendedName>
</protein>
<dbReference type="Pfam" id="PF07055">
    <property type="entry name" value="Eno-Rase_FAD_bd"/>
    <property type="match status" value="1"/>
</dbReference>
<evidence type="ECO:0000256" key="1">
    <source>
        <dbReference type="ARBA" id="ARBA00005189"/>
    </source>
</evidence>
<dbReference type="InterPro" id="IPR010758">
    <property type="entry name" value="Trans-2-enoyl-CoA_reductase"/>
</dbReference>
<dbReference type="Proteomes" id="UP001238843">
    <property type="component" value="Chromosome"/>
</dbReference>
<feature type="domain" description="Enoyl reductase FAD binding" evidence="11">
    <location>
        <begin position="332"/>
        <end position="390"/>
    </location>
</feature>
<dbReference type="GO" id="GO:0006633">
    <property type="term" value="P:fatty acid biosynthetic process"/>
    <property type="evidence" value="ECO:0007669"/>
    <property type="project" value="UniProtKB-KW"/>
</dbReference>
<keyword evidence="5" id="KW-0276">Fatty acid metabolism</keyword>
<dbReference type="Gene3D" id="3.40.50.720">
    <property type="entry name" value="NAD(P)-binding Rossmann-like Domain"/>
    <property type="match status" value="1"/>
</dbReference>
<accession>A0AA51BM81</accession>
<evidence type="ECO:0000256" key="6">
    <source>
        <dbReference type="ARBA" id="ARBA00023002"/>
    </source>
</evidence>
<dbReference type="PANTHER" id="PTHR37480">
    <property type="entry name" value="ENOYL-[ACYL-CARRIER-PROTEIN] REDUCTASE [NADH]"/>
    <property type="match status" value="1"/>
</dbReference>
<evidence type="ECO:0000256" key="3">
    <source>
        <dbReference type="ARBA" id="ARBA00011983"/>
    </source>
</evidence>
<evidence type="ECO:0000256" key="4">
    <source>
        <dbReference type="ARBA" id="ARBA00022516"/>
    </source>
</evidence>
<dbReference type="PANTHER" id="PTHR37480:SF1">
    <property type="entry name" value="ENOYL-[ACYL-CARRIER-PROTEIN] REDUCTASE [NADH]"/>
    <property type="match status" value="1"/>
</dbReference>
<dbReference type="GO" id="GO:0051287">
    <property type="term" value="F:NAD binding"/>
    <property type="evidence" value="ECO:0007669"/>
    <property type="project" value="TreeGrafter"/>
</dbReference>
<evidence type="ECO:0000256" key="2">
    <source>
        <dbReference type="ARBA" id="ARBA00011245"/>
    </source>
</evidence>
<dbReference type="AlphaFoldDB" id="A0AA51BM81"/>
<evidence type="ECO:0000313" key="14">
    <source>
        <dbReference type="EMBL" id="WMI30474.1"/>
    </source>
</evidence>
<evidence type="ECO:0000256" key="7">
    <source>
        <dbReference type="ARBA" id="ARBA00023027"/>
    </source>
</evidence>